<dbReference type="Proteomes" id="UP000011668">
    <property type="component" value="Unassembled WGS sequence"/>
</dbReference>
<proteinExistence type="predicted"/>
<evidence type="ECO:0000313" key="1">
    <source>
        <dbReference type="EMBL" id="ELU43924.1"/>
    </source>
</evidence>
<sequence>MCGGVMLARLGKLEVFLGHPSGPRVVEVCRCVTSNSATFHMYGCSVFHLPGGAYKQLRLGLVRGRPNCKYIPTLQKTYDDLTTTVILAILGMAAVLDNDMGVFSGMIFATPKGIKSA</sequence>
<keyword evidence="2" id="KW-1185">Reference proteome</keyword>
<dbReference type="AlphaFoldDB" id="L8X5L6"/>
<evidence type="ECO:0000313" key="2">
    <source>
        <dbReference type="Proteomes" id="UP000011668"/>
    </source>
</evidence>
<dbReference type="HOGENOM" id="CLU_2086418_0_0_1"/>
<gene>
    <name evidence="1" type="ORF">AG1IA_02050</name>
</gene>
<comment type="caution">
    <text evidence="1">The sequence shown here is derived from an EMBL/GenBank/DDBJ whole genome shotgun (WGS) entry which is preliminary data.</text>
</comment>
<accession>L8X5L6</accession>
<reference evidence="1 2" key="1">
    <citation type="journal article" date="2013" name="Nat. Commun.">
        <title>The evolution and pathogenic mechanisms of the rice sheath blight pathogen.</title>
        <authorList>
            <person name="Zheng A."/>
            <person name="Lin R."/>
            <person name="Xu L."/>
            <person name="Qin P."/>
            <person name="Tang C."/>
            <person name="Ai P."/>
            <person name="Zhang D."/>
            <person name="Liu Y."/>
            <person name="Sun Z."/>
            <person name="Feng H."/>
            <person name="Wang Y."/>
            <person name="Chen Y."/>
            <person name="Liang X."/>
            <person name="Fu R."/>
            <person name="Li Q."/>
            <person name="Zhang J."/>
            <person name="Yu X."/>
            <person name="Xie Z."/>
            <person name="Ding L."/>
            <person name="Guan P."/>
            <person name="Tang J."/>
            <person name="Liang Y."/>
            <person name="Wang S."/>
            <person name="Deng Q."/>
            <person name="Li S."/>
            <person name="Zhu J."/>
            <person name="Wang L."/>
            <person name="Liu H."/>
            <person name="Li P."/>
        </authorList>
    </citation>
    <scope>NUCLEOTIDE SEQUENCE [LARGE SCALE GENOMIC DNA]</scope>
    <source>
        <strain evidence="2">AG-1 IA</strain>
    </source>
</reference>
<protein>
    <submittedName>
        <fullName evidence="1">Uncharacterized protein</fullName>
    </submittedName>
</protein>
<organism evidence="1 2">
    <name type="scientific">Thanatephorus cucumeris (strain AG1-IA)</name>
    <name type="common">Rice sheath blight fungus</name>
    <name type="synonym">Rhizoctonia solani</name>
    <dbReference type="NCBI Taxonomy" id="983506"/>
    <lineage>
        <taxon>Eukaryota</taxon>
        <taxon>Fungi</taxon>
        <taxon>Dikarya</taxon>
        <taxon>Basidiomycota</taxon>
        <taxon>Agaricomycotina</taxon>
        <taxon>Agaricomycetes</taxon>
        <taxon>Cantharellales</taxon>
        <taxon>Ceratobasidiaceae</taxon>
        <taxon>Rhizoctonia</taxon>
        <taxon>Rhizoctonia solani AG-1</taxon>
    </lineage>
</organism>
<dbReference type="EMBL" id="AFRT01000467">
    <property type="protein sequence ID" value="ELU43924.1"/>
    <property type="molecule type" value="Genomic_DNA"/>
</dbReference>
<name>L8X5L6_THACA</name>